<accession>A0A2K8Z8W5</accession>
<name>A0A2K8Z8W5_9BACT</name>
<dbReference type="EMBL" id="CP025096">
    <property type="protein sequence ID" value="AUD06307.1"/>
    <property type="molecule type" value="Genomic_DNA"/>
</dbReference>
<dbReference type="AlphaFoldDB" id="A0A2K8Z8W5"/>
<dbReference type="KEGG" id="spir:CWM47_33375"/>
<dbReference type="OrthoDB" id="9820774at2"/>
<gene>
    <name evidence="1" type="ORF">CWM47_33375</name>
</gene>
<organism evidence="1 2">
    <name type="scientific">Spirosoma pollinicola</name>
    <dbReference type="NCBI Taxonomy" id="2057025"/>
    <lineage>
        <taxon>Bacteria</taxon>
        <taxon>Pseudomonadati</taxon>
        <taxon>Bacteroidota</taxon>
        <taxon>Cytophagia</taxon>
        <taxon>Cytophagales</taxon>
        <taxon>Cytophagaceae</taxon>
        <taxon>Spirosoma</taxon>
    </lineage>
</organism>
<sequence length="193" mass="23235">MTVFDQATEALCAFLPTLFKLQAVVLPSTDEVYWRSRWNEWVNPHSGDSKEEYEQKRILQLRWNEVWYYYQYLFTQSYKIPDRAKLKTHLMTCQQTAEWFLEYIQQQNQVIQEPQNEKLWYVRYSMWNETVQYGGLATLSLWPANWPLIQEGLQQRFAAPLPPVTPVDRYVDTRQMSLFDEQTHRNLRGLNKA</sequence>
<keyword evidence="2" id="KW-1185">Reference proteome</keyword>
<reference evidence="1 2" key="1">
    <citation type="submission" date="2017-11" db="EMBL/GenBank/DDBJ databases">
        <title>Taxonomic description and genome sequences of Spirosoma HA7 sp. nov., isolated from pollen microhabitat of Corylus avellana.</title>
        <authorList>
            <person name="Ambika Manirajan B."/>
            <person name="Suarez C."/>
            <person name="Ratering S."/>
            <person name="Geissler-Plaum R."/>
            <person name="Cardinale M."/>
            <person name="Sylvia S."/>
        </authorList>
    </citation>
    <scope>NUCLEOTIDE SEQUENCE [LARGE SCALE GENOMIC DNA]</scope>
    <source>
        <strain evidence="1 2">HA7</strain>
    </source>
</reference>
<dbReference type="Proteomes" id="UP000232883">
    <property type="component" value="Chromosome"/>
</dbReference>
<protein>
    <submittedName>
        <fullName evidence="1">Uncharacterized protein</fullName>
    </submittedName>
</protein>
<dbReference type="RefSeq" id="WP_100992852.1">
    <property type="nucleotide sequence ID" value="NZ_CP025096.1"/>
</dbReference>
<evidence type="ECO:0000313" key="2">
    <source>
        <dbReference type="Proteomes" id="UP000232883"/>
    </source>
</evidence>
<evidence type="ECO:0000313" key="1">
    <source>
        <dbReference type="EMBL" id="AUD06307.1"/>
    </source>
</evidence>
<proteinExistence type="predicted"/>